<dbReference type="Gene3D" id="3.30.300.30">
    <property type="match status" value="1"/>
</dbReference>
<keyword evidence="6 7" id="KW-0067">ATP-binding</keyword>
<dbReference type="GO" id="GO:0005524">
    <property type="term" value="F:ATP binding"/>
    <property type="evidence" value="ECO:0007669"/>
    <property type="project" value="UniProtKB-UniRule"/>
</dbReference>
<dbReference type="InterPro" id="IPR042099">
    <property type="entry name" value="ANL_N_sf"/>
</dbReference>
<comment type="function">
    <text evidence="7">Converts acetoacetate to acetoacetyl-CoA in the cytosol.</text>
</comment>
<dbReference type="GO" id="GO:0030729">
    <property type="term" value="F:acetoacetate-CoA ligase activity"/>
    <property type="evidence" value="ECO:0007669"/>
    <property type="project" value="UniProtKB-UniRule"/>
</dbReference>
<dbReference type="PANTHER" id="PTHR42921">
    <property type="entry name" value="ACETOACETYL-COA SYNTHETASE"/>
    <property type="match status" value="1"/>
</dbReference>
<evidence type="ECO:0000256" key="5">
    <source>
        <dbReference type="ARBA" id="ARBA00022741"/>
    </source>
</evidence>
<keyword evidence="7" id="KW-0276">Fatty acid metabolism</keyword>
<evidence type="ECO:0000259" key="10">
    <source>
        <dbReference type="Pfam" id="PF16177"/>
    </source>
</evidence>
<comment type="catalytic activity">
    <reaction evidence="7">
        <text>acetoacetate + ATP + CoA = acetoacetyl-CoA + AMP + diphosphate</text>
        <dbReference type="Rhea" id="RHEA:16117"/>
        <dbReference type="ChEBI" id="CHEBI:13705"/>
        <dbReference type="ChEBI" id="CHEBI:30616"/>
        <dbReference type="ChEBI" id="CHEBI:33019"/>
        <dbReference type="ChEBI" id="CHEBI:57286"/>
        <dbReference type="ChEBI" id="CHEBI:57287"/>
        <dbReference type="ChEBI" id="CHEBI:456215"/>
        <dbReference type="EC" id="6.2.1.16"/>
    </reaction>
</comment>
<dbReference type="NCBIfam" id="NF002937">
    <property type="entry name" value="PRK03584.1"/>
    <property type="match status" value="1"/>
</dbReference>
<keyword evidence="4 7" id="KW-0436">Ligase</keyword>
<dbReference type="Pfam" id="PF16177">
    <property type="entry name" value="ACAS_N"/>
    <property type="match status" value="1"/>
</dbReference>
<reference evidence="11 12" key="1">
    <citation type="journal article" date="2018" name="Nat. Ecol. Evol.">
        <title>Genomic signatures of mitonuclear coevolution across populations of Tigriopus californicus.</title>
        <authorList>
            <person name="Barreto F.S."/>
            <person name="Watson E.T."/>
            <person name="Lima T.G."/>
            <person name="Willett C.S."/>
            <person name="Edmands S."/>
            <person name="Li W."/>
            <person name="Burton R.S."/>
        </authorList>
    </citation>
    <scope>NUCLEOTIDE SEQUENCE [LARGE SCALE GENOMIC DNA]</scope>
    <source>
        <strain evidence="11 12">San Diego</strain>
    </source>
</reference>
<evidence type="ECO:0000256" key="2">
    <source>
        <dbReference type="ARBA" id="ARBA00012988"/>
    </source>
</evidence>
<dbReference type="InterPro" id="IPR005914">
    <property type="entry name" value="Acac_CoA_synth"/>
</dbReference>
<feature type="domain" description="Acetyl-coenzyme A synthetase N-terminal" evidence="10">
    <location>
        <begin position="165"/>
        <end position="223"/>
    </location>
</feature>
<evidence type="ECO:0000256" key="4">
    <source>
        <dbReference type="ARBA" id="ARBA00022598"/>
    </source>
</evidence>
<dbReference type="EC" id="6.2.1.16" evidence="2 7"/>
<dbReference type="InterPro" id="IPR020845">
    <property type="entry name" value="AMP-binding_CS"/>
</dbReference>
<evidence type="ECO:0000259" key="9">
    <source>
        <dbReference type="Pfam" id="PF00501"/>
    </source>
</evidence>
<dbReference type="AlphaFoldDB" id="A0A553PHN7"/>
<dbReference type="NCBIfam" id="TIGR01217">
    <property type="entry name" value="ac_ac_CoA_syn"/>
    <property type="match status" value="1"/>
</dbReference>
<accession>A0A553PHN7</accession>
<feature type="compositionally biased region" description="Polar residues" evidence="8">
    <location>
        <begin position="32"/>
        <end position="45"/>
    </location>
</feature>
<sequence>MDSSIQLRSSSRVLVFKESVHRIEDAIISEADTATSSQRHPNPQETAEEDDLSHGFRVGAKISQASASSLRSITRPLSVAWPKSSLFRSWCCFRVHPESSHSHPRRAPCYETLEMKVETMTNDGNAQAQGDNEDLLWKPLSTKTHHLELIRLGLNEQYSVNLLHYHDLHKWSVEHFDLFWAFLWNYFQIKSSVPPTKPVVDKEQLISDIPRWFPGVKMNYAENLLRYPDGDKIAFYFTTERVKDIGIQSKTFGQLRRRVAFIAHALRQHGVQVGDRVVGYLPNFAESIEIMAAVSSIGAIWSSTSPDFGVSGVLDRFKQISPKIVFSVEAVSYNLKIHNHLDKLKEVVDGLPNVEKVVVIPYCTSETDISLNTLNMGDKATFFSEFIGPETGSSPALTFEHLPFDHPLFIMYSSGTTGAPKCMVHGAGGTLMKHLEEHQIQGNRGPEDVLMYYTTIGWMMWNWMVSALALGTTLVLYDGSPLLPHVAAMWDLVDECGITVFGTSAKWIAVQEDKGVQPRLSHKLGTLKAICSTGSPLSPHSYDYVYREIKSNVLLASISGGTDIIACFMGENTVLPVHRGEIQSAHLGCAIECWDEDGQPIEGDSGELVCTRPFPSMPVKFWNDPDGKLYRAAYFDKYPGVWAHGDFLHINPKTKGLFMLGRSDGTLNPNGVRFGSAEIYSILETFDIVADSLCVGQRVGNEERVILFLKMKDPGMFTPELIKVIRGKIRTQLSARHVPALILPIDDIPYTVNGKKVEVAVKKILANQPVKNAGALSNPESLELFRNIPETQVW</sequence>
<comment type="caution">
    <text evidence="11">The sequence shown here is derived from an EMBL/GenBank/DDBJ whole genome shotgun (WGS) entry which is preliminary data.</text>
</comment>
<name>A0A553PHN7_TIGCA</name>
<keyword evidence="7" id="KW-0443">Lipid metabolism</keyword>
<feature type="region of interest" description="Disordered" evidence="8">
    <location>
        <begin position="29"/>
        <end position="52"/>
    </location>
</feature>
<keyword evidence="12" id="KW-1185">Reference proteome</keyword>
<dbReference type="GO" id="GO:0006631">
    <property type="term" value="P:fatty acid metabolic process"/>
    <property type="evidence" value="ECO:0007669"/>
    <property type="project" value="UniProtKB-UniRule"/>
</dbReference>
<dbReference type="PANTHER" id="PTHR42921:SF1">
    <property type="entry name" value="ACETOACETYL-COA SYNTHETASE"/>
    <property type="match status" value="1"/>
</dbReference>
<dbReference type="InterPro" id="IPR000873">
    <property type="entry name" value="AMP-dep_synth/lig_dom"/>
</dbReference>
<dbReference type="OrthoDB" id="10253869at2759"/>
<comment type="similarity">
    <text evidence="1 7">Belongs to the ATP-dependent AMP-binding enzyme family.</text>
</comment>
<evidence type="ECO:0000256" key="8">
    <source>
        <dbReference type="SAM" id="MobiDB-lite"/>
    </source>
</evidence>
<dbReference type="Gene3D" id="3.40.50.12780">
    <property type="entry name" value="N-terminal domain of ligase-like"/>
    <property type="match status" value="1"/>
</dbReference>
<evidence type="ECO:0000313" key="11">
    <source>
        <dbReference type="EMBL" id="TRY77200.1"/>
    </source>
</evidence>
<evidence type="ECO:0000313" key="12">
    <source>
        <dbReference type="Proteomes" id="UP000318571"/>
    </source>
</evidence>
<dbReference type="CDD" id="cd05943">
    <property type="entry name" value="AACS"/>
    <property type="match status" value="1"/>
</dbReference>
<keyword evidence="7" id="KW-0963">Cytoplasm</keyword>
<evidence type="ECO:0000256" key="1">
    <source>
        <dbReference type="ARBA" id="ARBA00006432"/>
    </source>
</evidence>
<dbReference type="STRING" id="6832.A0A553PHN7"/>
<dbReference type="SUPFAM" id="SSF56801">
    <property type="entry name" value="Acetyl-CoA synthetase-like"/>
    <property type="match status" value="1"/>
</dbReference>
<proteinExistence type="inferred from homology"/>
<dbReference type="PROSITE" id="PS00455">
    <property type="entry name" value="AMP_BINDING"/>
    <property type="match status" value="1"/>
</dbReference>
<dbReference type="Pfam" id="PF00501">
    <property type="entry name" value="AMP-binding"/>
    <property type="match status" value="1"/>
</dbReference>
<comment type="subcellular location">
    <subcellularLocation>
        <location evidence="7">Cytoplasm</location>
        <location evidence="7">Cytosol</location>
    </subcellularLocation>
</comment>
<evidence type="ECO:0000256" key="7">
    <source>
        <dbReference type="RuleBase" id="RU367019"/>
    </source>
</evidence>
<dbReference type="Proteomes" id="UP000318571">
    <property type="component" value="Chromosome 5"/>
</dbReference>
<feature type="domain" description="AMP-dependent synthetase/ligase" evidence="9">
    <location>
        <begin position="231"/>
        <end position="613"/>
    </location>
</feature>
<evidence type="ECO:0000256" key="3">
    <source>
        <dbReference type="ARBA" id="ARBA00015326"/>
    </source>
</evidence>
<organism evidence="11 12">
    <name type="scientific">Tigriopus californicus</name>
    <name type="common">Marine copepod</name>
    <dbReference type="NCBI Taxonomy" id="6832"/>
    <lineage>
        <taxon>Eukaryota</taxon>
        <taxon>Metazoa</taxon>
        <taxon>Ecdysozoa</taxon>
        <taxon>Arthropoda</taxon>
        <taxon>Crustacea</taxon>
        <taxon>Multicrustacea</taxon>
        <taxon>Hexanauplia</taxon>
        <taxon>Copepoda</taxon>
        <taxon>Harpacticoida</taxon>
        <taxon>Harpacticidae</taxon>
        <taxon>Tigriopus</taxon>
    </lineage>
</organism>
<dbReference type="InterPro" id="IPR045851">
    <property type="entry name" value="AMP-bd_C_sf"/>
</dbReference>
<protein>
    <recommendedName>
        <fullName evidence="3 7">Acetoacetyl-CoA synthetase</fullName>
        <ecNumber evidence="2 7">6.2.1.16</ecNumber>
    </recommendedName>
</protein>
<dbReference type="InterPro" id="IPR032387">
    <property type="entry name" value="ACAS_N"/>
</dbReference>
<dbReference type="GO" id="GO:0005829">
    <property type="term" value="C:cytosol"/>
    <property type="evidence" value="ECO:0007669"/>
    <property type="project" value="UniProtKB-SubCell"/>
</dbReference>
<evidence type="ECO:0000256" key="6">
    <source>
        <dbReference type="ARBA" id="ARBA00022840"/>
    </source>
</evidence>
<dbReference type="OMA" id="MPNTWQT"/>
<keyword evidence="5 7" id="KW-0547">Nucleotide-binding</keyword>
<gene>
    <name evidence="11" type="ORF">TCAL_00083</name>
</gene>
<dbReference type="EMBL" id="VCGU01000004">
    <property type="protein sequence ID" value="TRY77200.1"/>
    <property type="molecule type" value="Genomic_DNA"/>
</dbReference>